<gene>
    <name evidence="7" type="primary">rplI</name>
    <name evidence="9" type="ORF">CEG42_00220</name>
</gene>
<dbReference type="GO" id="GO:1990904">
    <property type="term" value="C:ribonucleoprotein complex"/>
    <property type="evidence" value="ECO:0007669"/>
    <property type="project" value="UniProtKB-KW"/>
</dbReference>
<evidence type="ECO:0000313" key="10">
    <source>
        <dbReference type="Proteomes" id="UP000197054"/>
    </source>
</evidence>
<dbReference type="GeneID" id="29672522"/>
<dbReference type="SUPFAM" id="SSF55658">
    <property type="entry name" value="L9 N-domain-like"/>
    <property type="match status" value="1"/>
</dbReference>
<dbReference type="GO" id="GO:0003735">
    <property type="term" value="F:structural constituent of ribosome"/>
    <property type="evidence" value="ECO:0007669"/>
    <property type="project" value="InterPro"/>
</dbReference>
<dbReference type="Gene3D" id="3.40.5.10">
    <property type="entry name" value="Ribosomal protein L9, N-terminal domain"/>
    <property type="match status" value="1"/>
</dbReference>
<evidence type="ECO:0000313" key="9">
    <source>
        <dbReference type="EMBL" id="ASD29680.1"/>
    </source>
</evidence>
<evidence type="ECO:0000256" key="5">
    <source>
        <dbReference type="ARBA" id="ARBA00023274"/>
    </source>
</evidence>
<keyword evidence="2 7" id="KW-0699">rRNA-binding</keyword>
<dbReference type="GO" id="GO:0005840">
    <property type="term" value="C:ribosome"/>
    <property type="evidence" value="ECO:0007669"/>
    <property type="project" value="UniProtKB-KW"/>
</dbReference>
<dbReference type="Pfam" id="PF01281">
    <property type="entry name" value="Ribosomal_L9_N"/>
    <property type="match status" value="1"/>
</dbReference>
<dbReference type="InterPro" id="IPR020069">
    <property type="entry name" value="Ribosomal_bL9_C"/>
</dbReference>
<dbReference type="EMBL" id="CP021991">
    <property type="protein sequence ID" value="ASD29680.1"/>
    <property type="molecule type" value="Genomic_DNA"/>
</dbReference>
<dbReference type="Proteomes" id="UP000197054">
    <property type="component" value="Chromosome"/>
</dbReference>
<evidence type="ECO:0000256" key="3">
    <source>
        <dbReference type="ARBA" id="ARBA00022884"/>
    </source>
</evidence>
<dbReference type="InterPro" id="IPR020594">
    <property type="entry name" value="Ribosomal_bL9_bac/chp"/>
</dbReference>
<accession>A0AAC9T2V1</accession>
<dbReference type="InterPro" id="IPR036791">
    <property type="entry name" value="Ribosomal_bL9_C_sf"/>
</dbReference>
<dbReference type="InterPro" id="IPR020070">
    <property type="entry name" value="Ribosomal_bL9_N"/>
</dbReference>
<organism evidence="9 10">
    <name type="scientific">Ureaplasma parvum</name>
    <name type="common">Ureaplasma urealyticum biotype 1</name>
    <dbReference type="NCBI Taxonomy" id="134821"/>
    <lineage>
        <taxon>Bacteria</taxon>
        <taxon>Bacillati</taxon>
        <taxon>Mycoplasmatota</taxon>
        <taxon>Mycoplasmoidales</taxon>
        <taxon>Mycoplasmoidaceae</taxon>
        <taxon>Ureaplasma</taxon>
    </lineage>
</organism>
<dbReference type="GO" id="GO:0006412">
    <property type="term" value="P:translation"/>
    <property type="evidence" value="ECO:0007669"/>
    <property type="project" value="UniProtKB-UniRule"/>
</dbReference>
<evidence type="ECO:0000256" key="6">
    <source>
        <dbReference type="ARBA" id="ARBA00035292"/>
    </source>
</evidence>
<dbReference type="InterPro" id="IPR036935">
    <property type="entry name" value="Ribosomal_bL9_N_sf"/>
</dbReference>
<keyword evidence="4 7" id="KW-0689">Ribosomal protein</keyword>
<dbReference type="PANTHER" id="PTHR21368">
    <property type="entry name" value="50S RIBOSOMAL PROTEIN L9"/>
    <property type="match status" value="1"/>
</dbReference>
<dbReference type="SUPFAM" id="SSF55653">
    <property type="entry name" value="Ribosomal protein L9 C-domain"/>
    <property type="match status" value="1"/>
</dbReference>
<evidence type="ECO:0000256" key="4">
    <source>
        <dbReference type="ARBA" id="ARBA00022980"/>
    </source>
</evidence>
<dbReference type="RefSeq" id="WP_006688495.1">
    <property type="nucleotide sequence ID" value="NZ_CAMQQM010000002.1"/>
</dbReference>
<evidence type="ECO:0000259" key="8">
    <source>
        <dbReference type="PROSITE" id="PS00651"/>
    </source>
</evidence>
<dbReference type="Pfam" id="PF03948">
    <property type="entry name" value="Ribosomal_L9_C"/>
    <property type="match status" value="1"/>
</dbReference>
<dbReference type="NCBIfam" id="TIGR00158">
    <property type="entry name" value="L9"/>
    <property type="match status" value="1"/>
</dbReference>
<keyword evidence="5 7" id="KW-0687">Ribonucleoprotein</keyword>
<dbReference type="InterPro" id="IPR009027">
    <property type="entry name" value="Ribosomal_bL9/RNase_H1_N"/>
</dbReference>
<name>A0AAC9T2V1_UREPR</name>
<protein>
    <recommendedName>
        <fullName evidence="6 7">Large ribosomal subunit protein bL9</fullName>
    </recommendedName>
</protein>
<dbReference type="PROSITE" id="PS00651">
    <property type="entry name" value="RIBOSOMAL_L9"/>
    <property type="match status" value="1"/>
</dbReference>
<comment type="function">
    <text evidence="7">Binds to the 23S rRNA.</text>
</comment>
<dbReference type="AlphaFoldDB" id="A0AAC9T2V1"/>
<dbReference type="OMA" id="CKDGKAN"/>
<evidence type="ECO:0000256" key="2">
    <source>
        <dbReference type="ARBA" id="ARBA00022730"/>
    </source>
</evidence>
<dbReference type="GO" id="GO:0019843">
    <property type="term" value="F:rRNA binding"/>
    <property type="evidence" value="ECO:0007669"/>
    <property type="project" value="UniProtKB-UniRule"/>
</dbReference>
<dbReference type="InterPro" id="IPR000244">
    <property type="entry name" value="Ribosomal_bL9"/>
</dbReference>
<dbReference type="Gene3D" id="3.10.430.100">
    <property type="entry name" value="Ribosomal protein L9, C-terminal domain"/>
    <property type="match status" value="1"/>
</dbReference>
<reference evidence="9 10" key="1">
    <citation type="submission" date="2017-06" db="EMBL/GenBank/DDBJ databases">
        <title>Genome Sequencing and Comparative Genomics Analysis of Five Ureaplasma Urealyticums with Different Drug Resistance.</title>
        <authorList>
            <person name="Ma L."/>
            <person name="Jia T."/>
        </authorList>
    </citation>
    <scope>NUCLEOTIDE SEQUENCE [LARGE SCALE GENOMIC DNA]</scope>
    <source>
        <strain evidence="10">hebnu uu3</strain>
    </source>
</reference>
<comment type="similarity">
    <text evidence="1 7">Belongs to the bacterial ribosomal protein bL9 family.</text>
</comment>
<evidence type="ECO:0000256" key="1">
    <source>
        <dbReference type="ARBA" id="ARBA00010605"/>
    </source>
</evidence>
<feature type="domain" description="Ribosomal protein L9" evidence="8">
    <location>
        <begin position="13"/>
        <end position="40"/>
    </location>
</feature>
<sequence length="145" mass="16420">MKVILLEDIASLGKKNEIIDVSDGYAKNFLIRQKKAVALTNKSQEVLNKDLAILEAQEQQAILDATLLKDKLEQKPLQFFLKTNNLQTFGSISNKQIIDEINKEQKFITKHMITKPHALGIGEHIVEILLHKKVTAKLHVIVSKE</sequence>
<proteinExistence type="inferred from homology"/>
<evidence type="ECO:0000256" key="7">
    <source>
        <dbReference type="HAMAP-Rule" id="MF_00503"/>
    </source>
</evidence>
<dbReference type="SMR" id="A0AAC9T2V1"/>
<dbReference type="HAMAP" id="MF_00503">
    <property type="entry name" value="Ribosomal_bL9"/>
    <property type="match status" value="1"/>
</dbReference>
<keyword evidence="3 7" id="KW-0694">RNA-binding</keyword>